<organism evidence="1 2">
    <name type="scientific">Entomophthora muscae</name>
    <dbReference type="NCBI Taxonomy" id="34485"/>
    <lineage>
        <taxon>Eukaryota</taxon>
        <taxon>Fungi</taxon>
        <taxon>Fungi incertae sedis</taxon>
        <taxon>Zoopagomycota</taxon>
        <taxon>Entomophthoromycotina</taxon>
        <taxon>Entomophthoromycetes</taxon>
        <taxon>Entomophthorales</taxon>
        <taxon>Entomophthoraceae</taxon>
        <taxon>Entomophthora</taxon>
    </lineage>
</organism>
<sequence length="319" mass="36308">MDQTQAMYNETQQQAYFNMLFYVGSIIQYSLALLTNLVIFILLFRTRTEYRTLGFSFILVLAISDFSNALHRIPLALFDMGAIVESNLEDNGTELLAWFCPLTSLLTVLAPFMAALSATLLSVERYYHVCLSRPLPKGVGWTIFFAIAGLFLIPTLGSSVTIHIILSSRVHDGGPVCFPPMDGWRLARNHMYYLTLSLLLIVLAFCYINIFLTTKRNIINTNGSTVTKQVGIRVFVFLGLYLCCYIPMILTYALHTNSFPDSIPLQFIALVFNGFISLIDPILVLLLHRRYHNEFLLLLNHFRLTRYLFGHTIQKSIAH</sequence>
<protein>
    <submittedName>
        <fullName evidence="1">Uncharacterized protein</fullName>
    </submittedName>
</protein>
<gene>
    <name evidence="1" type="ORF">DSO57_1030324</name>
</gene>
<reference evidence="1" key="1">
    <citation type="submission" date="2022-04" db="EMBL/GenBank/DDBJ databases">
        <title>Genome of the entomopathogenic fungus Entomophthora muscae.</title>
        <authorList>
            <person name="Elya C."/>
            <person name="Lovett B.R."/>
            <person name="Lee E."/>
            <person name="Macias A.M."/>
            <person name="Hajek A.E."/>
            <person name="De Bivort B.L."/>
            <person name="Kasson M.T."/>
            <person name="De Fine Licht H.H."/>
            <person name="Stajich J.E."/>
        </authorList>
    </citation>
    <scope>NUCLEOTIDE SEQUENCE</scope>
    <source>
        <strain evidence="1">Berkeley</strain>
    </source>
</reference>
<keyword evidence="2" id="KW-1185">Reference proteome</keyword>
<accession>A0ACC2RFM8</accession>
<dbReference type="Proteomes" id="UP001165960">
    <property type="component" value="Unassembled WGS sequence"/>
</dbReference>
<proteinExistence type="predicted"/>
<evidence type="ECO:0000313" key="2">
    <source>
        <dbReference type="Proteomes" id="UP001165960"/>
    </source>
</evidence>
<name>A0ACC2RFM8_9FUNG</name>
<dbReference type="EMBL" id="QTSX02007307">
    <property type="protein sequence ID" value="KAJ9048864.1"/>
    <property type="molecule type" value="Genomic_DNA"/>
</dbReference>
<comment type="caution">
    <text evidence="1">The sequence shown here is derived from an EMBL/GenBank/DDBJ whole genome shotgun (WGS) entry which is preliminary data.</text>
</comment>
<evidence type="ECO:0000313" key="1">
    <source>
        <dbReference type="EMBL" id="KAJ9048864.1"/>
    </source>
</evidence>